<dbReference type="InterPro" id="IPR003439">
    <property type="entry name" value="ABC_transporter-like_ATP-bd"/>
</dbReference>
<keyword evidence="2" id="KW-0547">Nucleotide-binding</keyword>
<dbReference type="InterPro" id="IPR017871">
    <property type="entry name" value="ABC_transporter-like_CS"/>
</dbReference>
<dbReference type="NCBIfam" id="TIGR01727">
    <property type="entry name" value="oligo_HPY"/>
    <property type="match status" value="1"/>
</dbReference>
<feature type="domain" description="ABC transporter" evidence="4">
    <location>
        <begin position="9"/>
        <end position="260"/>
    </location>
</feature>
<dbReference type="InterPro" id="IPR003593">
    <property type="entry name" value="AAA+_ATPase"/>
</dbReference>
<dbReference type="Pfam" id="PF00005">
    <property type="entry name" value="ABC_tran"/>
    <property type="match status" value="1"/>
</dbReference>
<evidence type="ECO:0000259" key="4">
    <source>
        <dbReference type="PROSITE" id="PS50893"/>
    </source>
</evidence>
<dbReference type="FunFam" id="3.40.50.300:FF:000016">
    <property type="entry name" value="Oligopeptide ABC transporter ATP-binding component"/>
    <property type="match status" value="1"/>
</dbReference>
<dbReference type="Proteomes" id="UP000317315">
    <property type="component" value="Unassembled WGS sequence"/>
</dbReference>
<dbReference type="GO" id="GO:0016887">
    <property type="term" value="F:ATP hydrolysis activity"/>
    <property type="evidence" value="ECO:0007669"/>
    <property type="project" value="InterPro"/>
</dbReference>
<organism evidence="5 6">
    <name type="scientific">Balnearium lithotrophicum</name>
    <dbReference type="NCBI Taxonomy" id="223788"/>
    <lineage>
        <taxon>Bacteria</taxon>
        <taxon>Pseudomonadati</taxon>
        <taxon>Aquificota</taxon>
        <taxon>Aquificia</taxon>
        <taxon>Desulfurobacteriales</taxon>
        <taxon>Desulfurobacteriaceae</taxon>
        <taxon>Balnearium</taxon>
    </lineage>
</organism>
<dbReference type="PROSITE" id="PS50893">
    <property type="entry name" value="ABC_TRANSPORTER_2"/>
    <property type="match status" value="1"/>
</dbReference>
<dbReference type="Pfam" id="PF08352">
    <property type="entry name" value="oligo_HPY"/>
    <property type="match status" value="1"/>
</dbReference>
<keyword evidence="3 5" id="KW-0067">ATP-binding</keyword>
<proteinExistence type="predicted"/>
<evidence type="ECO:0000256" key="3">
    <source>
        <dbReference type="ARBA" id="ARBA00022840"/>
    </source>
</evidence>
<reference evidence="5 6" key="1">
    <citation type="submission" date="2017-05" db="EMBL/GenBank/DDBJ databases">
        <authorList>
            <person name="Varghese N."/>
            <person name="Submissions S."/>
        </authorList>
    </citation>
    <scope>NUCLEOTIDE SEQUENCE [LARGE SCALE GENOMIC DNA]</scope>
    <source>
        <strain evidence="5 6">DSM 16304</strain>
    </source>
</reference>
<dbReference type="Gene3D" id="3.40.50.300">
    <property type="entry name" value="P-loop containing nucleotide triphosphate hydrolases"/>
    <property type="match status" value="1"/>
</dbReference>
<accession>A0A521BSB7</accession>
<dbReference type="CDD" id="cd03257">
    <property type="entry name" value="ABC_NikE_OppD_transporters"/>
    <property type="match status" value="1"/>
</dbReference>
<dbReference type="InterPro" id="IPR027417">
    <property type="entry name" value="P-loop_NTPase"/>
</dbReference>
<dbReference type="RefSeq" id="WP_142934812.1">
    <property type="nucleotide sequence ID" value="NZ_FXTM01000007.1"/>
</dbReference>
<dbReference type="InterPro" id="IPR050319">
    <property type="entry name" value="ABC_transp_ATP-bind"/>
</dbReference>
<dbReference type="PROSITE" id="PS00211">
    <property type="entry name" value="ABC_TRANSPORTER_1"/>
    <property type="match status" value="1"/>
</dbReference>
<evidence type="ECO:0000313" key="5">
    <source>
        <dbReference type="EMBL" id="SMO50066.1"/>
    </source>
</evidence>
<keyword evidence="1" id="KW-0813">Transport</keyword>
<dbReference type="EMBL" id="FXTM01000007">
    <property type="protein sequence ID" value="SMO50066.1"/>
    <property type="molecule type" value="Genomic_DNA"/>
</dbReference>
<keyword evidence="6" id="KW-1185">Reference proteome</keyword>
<evidence type="ECO:0000256" key="1">
    <source>
        <dbReference type="ARBA" id="ARBA00022448"/>
    </source>
</evidence>
<dbReference type="OrthoDB" id="9806285at2"/>
<name>A0A521BSB7_9BACT</name>
<dbReference type="SUPFAM" id="SSF52540">
    <property type="entry name" value="P-loop containing nucleoside triphosphate hydrolases"/>
    <property type="match status" value="1"/>
</dbReference>
<dbReference type="GO" id="GO:0015833">
    <property type="term" value="P:peptide transport"/>
    <property type="evidence" value="ECO:0007669"/>
    <property type="project" value="InterPro"/>
</dbReference>
<dbReference type="PANTHER" id="PTHR43776">
    <property type="entry name" value="TRANSPORT ATP-BINDING PROTEIN"/>
    <property type="match status" value="1"/>
</dbReference>
<dbReference type="GO" id="GO:0055085">
    <property type="term" value="P:transmembrane transport"/>
    <property type="evidence" value="ECO:0007669"/>
    <property type="project" value="UniProtKB-ARBA"/>
</dbReference>
<protein>
    <submittedName>
        <fullName evidence="5">Peptide/nickel transport system ATP-binding protein/oligopeptide transport system ATP-binding protein</fullName>
    </submittedName>
</protein>
<gene>
    <name evidence="5" type="ORF">SAMN06269117_10747</name>
</gene>
<evidence type="ECO:0000313" key="6">
    <source>
        <dbReference type="Proteomes" id="UP000317315"/>
    </source>
</evidence>
<dbReference type="SMART" id="SM00382">
    <property type="entry name" value="AAA"/>
    <property type="match status" value="1"/>
</dbReference>
<evidence type="ECO:0000256" key="2">
    <source>
        <dbReference type="ARBA" id="ARBA00022741"/>
    </source>
</evidence>
<dbReference type="InterPro" id="IPR013563">
    <property type="entry name" value="Oligopep_ABC_C"/>
</dbReference>
<dbReference type="GO" id="GO:0005524">
    <property type="term" value="F:ATP binding"/>
    <property type="evidence" value="ECO:0007669"/>
    <property type="project" value="UniProtKB-KW"/>
</dbReference>
<dbReference type="AlphaFoldDB" id="A0A521BSB7"/>
<sequence>MKSTPTEVLRAENVFKLYPVKRDFFGKVKEWFGALNGISVEIRKGETLGLIGESGSGKSTLGKVLLDIENPTEGRVLFKGKDISTLKGKEYKNYRVNVQAVFQNPQSSLNPRMRIWEIVTEGLKINKILTKKRDLREKALELLERVGLNSETLDKYPHQLSGGQKQRVAIARAVALNPEVIVADEPTSALDVSVQAQVVNLFLELQRELGMAYLFITHSIPVVKAVSDRVAVMYKGYILEEGRTEDVLEDPKHPYTELLLSSVPGSKRTYPNVEELSINKGCPFYPRCYKRKNECLNYKVELKEIKNRKVACIYYQ</sequence>